<evidence type="ECO:0000313" key="2">
    <source>
        <dbReference type="EMBL" id="TFH70911.1"/>
    </source>
</evidence>
<keyword evidence="1" id="KW-0472">Membrane</keyword>
<accession>A0A4Y8URE1</accession>
<name>A0A4Y8URE1_9BACT</name>
<dbReference type="Proteomes" id="UP000297872">
    <property type="component" value="Unassembled WGS sequence"/>
</dbReference>
<organism evidence="2 3">
    <name type="scientific">Segatella hominis</name>
    <dbReference type="NCBI Taxonomy" id="2518605"/>
    <lineage>
        <taxon>Bacteria</taxon>
        <taxon>Pseudomonadati</taxon>
        <taxon>Bacteroidota</taxon>
        <taxon>Bacteroidia</taxon>
        <taxon>Bacteroidales</taxon>
        <taxon>Prevotellaceae</taxon>
        <taxon>Segatella</taxon>
    </lineage>
</organism>
<proteinExistence type="predicted"/>
<keyword evidence="3" id="KW-1185">Reference proteome</keyword>
<keyword evidence="1" id="KW-1133">Transmembrane helix</keyword>
<protein>
    <submittedName>
        <fullName evidence="2">Uncharacterized protein</fullName>
    </submittedName>
</protein>
<dbReference type="EMBL" id="SGVY01000071">
    <property type="protein sequence ID" value="TFH70911.1"/>
    <property type="molecule type" value="Genomic_DNA"/>
</dbReference>
<evidence type="ECO:0000313" key="3">
    <source>
        <dbReference type="Proteomes" id="UP000297872"/>
    </source>
</evidence>
<keyword evidence="1" id="KW-0812">Transmembrane</keyword>
<dbReference type="AlphaFoldDB" id="A0A4Y8URE1"/>
<reference evidence="2 3" key="1">
    <citation type="submission" date="2019-02" db="EMBL/GenBank/DDBJ databases">
        <title>Draft Genome Sequence of the Prevotella sp. BCRC 81118, Isolated from Human Feces.</title>
        <authorList>
            <person name="Huang C.-H."/>
        </authorList>
    </citation>
    <scope>NUCLEOTIDE SEQUENCE [LARGE SCALE GENOMIC DNA]</scope>
    <source>
        <strain evidence="2 3">BCRC 81118</strain>
    </source>
</reference>
<gene>
    <name evidence="2" type="ORF">EXN75_15950</name>
</gene>
<comment type="caution">
    <text evidence="2">The sequence shown here is derived from an EMBL/GenBank/DDBJ whole genome shotgun (WGS) entry which is preliminary data.</text>
</comment>
<dbReference type="GeneID" id="302996754"/>
<sequence>MSTKVKFILTYFGGFVTGVIFIFALGMIINASQGKDSVKRDVVLFENPQQAIGADEIEVFQVLPDGSALATVQYSDGEIMTM</sequence>
<dbReference type="RefSeq" id="WP_134844573.1">
    <property type="nucleotide sequence ID" value="NZ_SGVY01000071.1"/>
</dbReference>
<evidence type="ECO:0000256" key="1">
    <source>
        <dbReference type="SAM" id="Phobius"/>
    </source>
</evidence>
<feature type="transmembrane region" description="Helical" evidence="1">
    <location>
        <begin position="7"/>
        <end position="29"/>
    </location>
</feature>
<dbReference type="OrthoDB" id="1048842at2"/>